<evidence type="ECO:0000256" key="1">
    <source>
        <dbReference type="SAM" id="Phobius"/>
    </source>
</evidence>
<evidence type="ECO:0000259" key="2">
    <source>
        <dbReference type="Pfam" id="PF07331"/>
    </source>
</evidence>
<keyword evidence="1" id="KW-0472">Membrane</keyword>
<gene>
    <name evidence="3" type="ORF">DNH61_04900</name>
</gene>
<sequence>MAAKQARKRSETGKGGSGVRLLNKDVISAFVLLAVSVVVYLETAGLNEMSAVFPRYIGLLLGALSVIYLVFSLLKPSAKGLWEGTNKGRLAAAAAGIAAYTGLIWLSGFLIASILMMFGFISLLGGRESRRPLRLLQAGAIAILVSGFFFVLFKYVFIVPLPAGILFGA</sequence>
<accession>A0A2W1L9U0</accession>
<dbReference type="EMBL" id="QKRB01000034">
    <property type="protein sequence ID" value="PZD96988.1"/>
    <property type="molecule type" value="Genomic_DNA"/>
</dbReference>
<reference evidence="3 4" key="1">
    <citation type="submission" date="2018-06" db="EMBL/GenBank/DDBJ databases">
        <title>Paenibacillus imtechensis sp. nov.</title>
        <authorList>
            <person name="Pinnaka A.K."/>
            <person name="Singh H."/>
            <person name="Kaur M."/>
        </authorList>
    </citation>
    <scope>NUCLEOTIDE SEQUENCE [LARGE SCALE GENOMIC DNA]</scope>
    <source>
        <strain evidence="3 4">SMB1</strain>
    </source>
</reference>
<feature type="transmembrane region" description="Helical" evidence="1">
    <location>
        <begin position="21"/>
        <end position="41"/>
    </location>
</feature>
<dbReference type="AlphaFoldDB" id="A0A2W1L9U0"/>
<dbReference type="OrthoDB" id="2893630at2"/>
<dbReference type="InterPro" id="IPR009936">
    <property type="entry name" value="DUF1468"/>
</dbReference>
<keyword evidence="4" id="KW-1185">Reference proteome</keyword>
<dbReference type="Proteomes" id="UP000249522">
    <property type="component" value="Unassembled WGS sequence"/>
</dbReference>
<feature type="transmembrane region" description="Helical" evidence="1">
    <location>
        <begin position="53"/>
        <end position="74"/>
    </location>
</feature>
<feature type="transmembrane region" description="Helical" evidence="1">
    <location>
        <begin position="95"/>
        <end position="123"/>
    </location>
</feature>
<protein>
    <recommendedName>
        <fullName evidence="2">DUF1468 domain-containing protein</fullName>
    </recommendedName>
</protein>
<dbReference type="Pfam" id="PF07331">
    <property type="entry name" value="TctB"/>
    <property type="match status" value="1"/>
</dbReference>
<keyword evidence="1" id="KW-1133">Transmembrane helix</keyword>
<feature type="domain" description="DUF1468" evidence="2">
    <location>
        <begin position="27"/>
        <end position="162"/>
    </location>
</feature>
<organism evidence="3 4">
    <name type="scientific">Paenibacillus sambharensis</name>
    <dbReference type="NCBI Taxonomy" id="1803190"/>
    <lineage>
        <taxon>Bacteria</taxon>
        <taxon>Bacillati</taxon>
        <taxon>Bacillota</taxon>
        <taxon>Bacilli</taxon>
        <taxon>Bacillales</taxon>
        <taxon>Paenibacillaceae</taxon>
        <taxon>Paenibacillus</taxon>
    </lineage>
</organism>
<evidence type="ECO:0000313" key="4">
    <source>
        <dbReference type="Proteomes" id="UP000249522"/>
    </source>
</evidence>
<feature type="transmembrane region" description="Helical" evidence="1">
    <location>
        <begin position="135"/>
        <end position="157"/>
    </location>
</feature>
<comment type="caution">
    <text evidence="3">The sequence shown here is derived from an EMBL/GenBank/DDBJ whole genome shotgun (WGS) entry which is preliminary data.</text>
</comment>
<proteinExistence type="predicted"/>
<keyword evidence="1" id="KW-0812">Transmembrane</keyword>
<evidence type="ECO:0000313" key="3">
    <source>
        <dbReference type="EMBL" id="PZD96988.1"/>
    </source>
</evidence>
<name>A0A2W1L9U0_9BACL</name>